<dbReference type="Proteomes" id="UP000183407">
    <property type="component" value="Unassembled WGS sequence"/>
</dbReference>
<proteinExistence type="predicted"/>
<reference evidence="2" key="1">
    <citation type="submission" date="2016-10" db="EMBL/GenBank/DDBJ databases">
        <authorList>
            <person name="Varghese N."/>
        </authorList>
    </citation>
    <scope>NUCLEOTIDE SEQUENCE [LARGE SCALE GENOMIC DNA]</scope>
    <source>
        <strain evidence="2">DSM 44719</strain>
    </source>
</reference>
<evidence type="ECO:0000313" key="2">
    <source>
        <dbReference type="Proteomes" id="UP000183407"/>
    </source>
</evidence>
<accession>A0A1H4IJI0</accession>
<dbReference type="EMBL" id="FNTL01000002">
    <property type="protein sequence ID" value="SEB34264.1"/>
    <property type="molecule type" value="Genomic_DNA"/>
</dbReference>
<protein>
    <submittedName>
        <fullName evidence="1">Uncharacterized protein</fullName>
    </submittedName>
</protein>
<sequence>MLDRICRLLLSRFGLSFESYVFLDEAAGTEMDDTPPAPAIT</sequence>
<dbReference type="AlphaFoldDB" id="A0A1H4IJI0"/>
<organism evidence="1 2">
    <name type="scientific">Rhodococcus jostii</name>
    <dbReference type="NCBI Taxonomy" id="132919"/>
    <lineage>
        <taxon>Bacteria</taxon>
        <taxon>Bacillati</taxon>
        <taxon>Actinomycetota</taxon>
        <taxon>Actinomycetes</taxon>
        <taxon>Mycobacteriales</taxon>
        <taxon>Nocardiaceae</taxon>
        <taxon>Rhodococcus</taxon>
    </lineage>
</organism>
<evidence type="ECO:0000313" key="1">
    <source>
        <dbReference type="EMBL" id="SEB34264.1"/>
    </source>
</evidence>
<name>A0A1H4IJI0_RHOJO</name>
<gene>
    <name evidence="1" type="ORF">SAMN04490220_0113</name>
</gene>